<proteinExistence type="predicted"/>
<dbReference type="PANTHER" id="PTHR30313">
    <property type="entry name" value="DNA PRIMASE"/>
    <property type="match status" value="1"/>
</dbReference>
<accession>A0A7K3S158</accession>
<dbReference type="Pfam" id="PF13155">
    <property type="entry name" value="Toprim_2"/>
    <property type="match status" value="1"/>
</dbReference>
<comment type="caution">
    <text evidence="1">The sequence shown here is derived from an EMBL/GenBank/DDBJ whole genome shotgun (WGS) entry which is preliminary data.</text>
</comment>
<dbReference type="Proteomes" id="UP000469670">
    <property type="component" value="Unassembled WGS sequence"/>
</dbReference>
<dbReference type="EMBL" id="JAAGMP010001046">
    <property type="protein sequence ID" value="NEC21158.1"/>
    <property type="molecule type" value="Genomic_DNA"/>
</dbReference>
<evidence type="ECO:0000313" key="2">
    <source>
        <dbReference type="Proteomes" id="UP000469670"/>
    </source>
</evidence>
<protein>
    <submittedName>
        <fullName evidence="1">Toprim domain-containing protein</fullName>
    </submittedName>
</protein>
<dbReference type="CDD" id="cd01029">
    <property type="entry name" value="TOPRIM_primases"/>
    <property type="match status" value="1"/>
</dbReference>
<dbReference type="GO" id="GO:0006269">
    <property type="term" value="P:DNA replication, synthesis of primer"/>
    <property type="evidence" value="ECO:0007669"/>
    <property type="project" value="TreeGrafter"/>
</dbReference>
<name>A0A7K3S158_9ACTN</name>
<evidence type="ECO:0000313" key="1">
    <source>
        <dbReference type="EMBL" id="NEC21158.1"/>
    </source>
</evidence>
<dbReference type="InterPro" id="IPR050219">
    <property type="entry name" value="DnaG_primase"/>
</dbReference>
<dbReference type="Gene3D" id="3.40.1360.10">
    <property type="match status" value="1"/>
</dbReference>
<dbReference type="AlphaFoldDB" id="A0A7K3S158"/>
<dbReference type="PANTHER" id="PTHR30313:SF2">
    <property type="entry name" value="DNA PRIMASE"/>
    <property type="match status" value="1"/>
</dbReference>
<dbReference type="InterPro" id="IPR034154">
    <property type="entry name" value="TOPRIM_DnaG/twinkle"/>
</dbReference>
<reference evidence="1 2" key="1">
    <citation type="submission" date="2020-01" db="EMBL/GenBank/DDBJ databases">
        <title>Insect and environment-associated Actinomycetes.</title>
        <authorList>
            <person name="Currrie C."/>
            <person name="Chevrette M."/>
            <person name="Carlson C."/>
            <person name="Stubbendieck R."/>
            <person name="Wendt-Pienkowski E."/>
        </authorList>
    </citation>
    <scope>NUCLEOTIDE SEQUENCE [LARGE SCALE GENOMIC DNA]</scope>
    <source>
        <strain evidence="1 2">SID7590</strain>
    </source>
</reference>
<sequence>MPGSVEAAKTYYQQFRGSPAEEYITARRLEDVAEKFTLGYVGSALTGHEQRARSLVIPYLRPAGGLHGVATIRFRCIADECVRDEAGNYLAPDRKEAHQGHGKYLTLPGDMPRLFNTRALITAAPSIVVTEGEFDAMAWESAGVPAIAYQGTSSWRDHFIPPLLGFGTVFIIADGDKPGMEAAEKLAARLPNAKVIVLGEGHDSNSFLHEHGAAALRERIGLL</sequence>
<dbReference type="GO" id="GO:0005737">
    <property type="term" value="C:cytoplasm"/>
    <property type="evidence" value="ECO:0007669"/>
    <property type="project" value="TreeGrafter"/>
</dbReference>
<gene>
    <name evidence="1" type="ORF">G3I50_23360</name>
</gene>
<dbReference type="SUPFAM" id="SSF56731">
    <property type="entry name" value="DNA primase core"/>
    <property type="match status" value="1"/>
</dbReference>
<organism evidence="1 2">
    <name type="scientific">Streptomyces parvus</name>
    <dbReference type="NCBI Taxonomy" id="66428"/>
    <lineage>
        <taxon>Bacteria</taxon>
        <taxon>Bacillati</taxon>
        <taxon>Actinomycetota</taxon>
        <taxon>Actinomycetes</taxon>
        <taxon>Kitasatosporales</taxon>
        <taxon>Streptomycetaceae</taxon>
        <taxon>Streptomyces</taxon>
    </lineage>
</organism>